<evidence type="ECO:0000313" key="6">
    <source>
        <dbReference type="Proteomes" id="UP001604282"/>
    </source>
</evidence>
<protein>
    <submittedName>
        <fullName evidence="5">Phosphopantetheine-binding protein</fullName>
    </submittedName>
</protein>
<dbReference type="PROSITE" id="PS00012">
    <property type="entry name" value="PHOSPHOPANTETHEINE"/>
    <property type="match status" value="1"/>
</dbReference>
<reference evidence="5 6" key="1">
    <citation type="submission" date="2024-10" db="EMBL/GenBank/DDBJ databases">
        <title>The Natural Products Discovery Center: Release of the First 8490 Sequenced Strains for Exploring Actinobacteria Biosynthetic Diversity.</title>
        <authorList>
            <person name="Kalkreuter E."/>
            <person name="Kautsar S.A."/>
            <person name="Yang D."/>
            <person name="Bader C.D."/>
            <person name="Teijaro C.N."/>
            <person name="Fluegel L."/>
            <person name="Davis C.M."/>
            <person name="Simpson J.R."/>
            <person name="Lauterbach L."/>
            <person name="Steele A.D."/>
            <person name="Gui C."/>
            <person name="Meng S."/>
            <person name="Li G."/>
            <person name="Viehrig K."/>
            <person name="Ye F."/>
            <person name="Su P."/>
            <person name="Kiefer A.F."/>
            <person name="Nichols A."/>
            <person name="Cepeda A.J."/>
            <person name="Yan W."/>
            <person name="Fan B."/>
            <person name="Jiang Y."/>
            <person name="Adhikari A."/>
            <person name="Zheng C.-J."/>
            <person name="Schuster L."/>
            <person name="Cowan T.M."/>
            <person name="Smanski M.J."/>
            <person name="Chevrette M.G."/>
            <person name="De Carvalho L.P.S."/>
            <person name="Shen B."/>
        </authorList>
    </citation>
    <scope>NUCLEOTIDE SEQUENCE [LARGE SCALE GENOMIC DNA]</scope>
    <source>
        <strain evidence="5 6">NPDC048229</strain>
    </source>
</reference>
<keyword evidence="6" id="KW-1185">Reference proteome</keyword>
<comment type="caution">
    <text evidence="5">The sequence shown here is derived from an EMBL/GenBank/DDBJ whole genome shotgun (WGS) entry which is preliminary data.</text>
</comment>
<feature type="compositionally biased region" description="Pro residues" evidence="3">
    <location>
        <begin position="9"/>
        <end position="20"/>
    </location>
</feature>
<keyword evidence="1" id="KW-0596">Phosphopantetheine</keyword>
<dbReference type="Pfam" id="PF00550">
    <property type="entry name" value="PP-binding"/>
    <property type="match status" value="1"/>
</dbReference>
<feature type="domain" description="Carrier" evidence="4">
    <location>
        <begin position="74"/>
        <end position="106"/>
    </location>
</feature>
<gene>
    <name evidence="5" type="ORF">ACGFYS_17765</name>
</gene>
<organism evidence="5 6">
    <name type="scientific">Streptomyces omiyaensis</name>
    <dbReference type="NCBI Taxonomy" id="68247"/>
    <lineage>
        <taxon>Bacteria</taxon>
        <taxon>Bacillati</taxon>
        <taxon>Actinomycetota</taxon>
        <taxon>Actinomycetes</taxon>
        <taxon>Kitasatosporales</taxon>
        <taxon>Streptomycetaceae</taxon>
        <taxon>Streptomyces</taxon>
    </lineage>
</organism>
<evidence type="ECO:0000256" key="2">
    <source>
        <dbReference type="ARBA" id="ARBA00022553"/>
    </source>
</evidence>
<evidence type="ECO:0000259" key="4">
    <source>
        <dbReference type="Pfam" id="PF00550"/>
    </source>
</evidence>
<proteinExistence type="predicted"/>
<name>A0ABW7BUE8_9ACTN</name>
<evidence type="ECO:0000256" key="3">
    <source>
        <dbReference type="SAM" id="MobiDB-lite"/>
    </source>
</evidence>
<feature type="compositionally biased region" description="Basic and acidic residues" evidence="3">
    <location>
        <begin position="25"/>
        <end position="37"/>
    </location>
</feature>
<keyword evidence="2" id="KW-0597">Phosphoprotein</keyword>
<feature type="region of interest" description="Disordered" evidence="3">
    <location>
        <begin position="1"/>
        <end position="50"/>
    </location>
</feature>
<dbReference type="Proteomes" id="UP001604282">
    <property type="component" value="Unassembled WGS sequence"/>
</dbReference>
<dbReference type="InterPro" id="IPR009081">
    <property type="entry name" value="PP-bd_ACP"/>
</dbReference>
<sequence>MSTPEHSRPLPPDILPPDAPPSDGKAPHERAPHERASDALPPAVPSDAAEALRPQVAALVSRSTDGLIGVRELLDSTEPLAALGVSSLSLLRLADAVEETYGVFVDLGDRTLHTEGLRGLTDRLVRLGAEATP</sequence>
<dbReference type="InterPro" id="IPR006162">
    <property type="entry name" value="Ppantetheine_attach_site"/>
</dbReference>
<accession>A0ABW7BUE8</accession>
<evidence type="ECO:0000256" key="1">
    <source>
        <dbReference type="ARBA" id="ARBA00022450"/>
    </source>
</evidence>
<evidence type="ECO:0000313" key="5">
    <source>
        <dbReference type="EMBL" id="MFG3190778.1"/>
    </source>
</evidence>
<dbReference type="EMBL" id="JBICZW010000010">
    <property type="protein sequence ID" value="MFG3190778.1"/>
    <property type="molecule type" value="Genomic_DNA"/>
</dbReference>
<dbReference type="RefSeq" id="WP_392882667.1">
    <property type="nucleotide sequence ID" value="NZ_JBICZW010000010.1"/>
</dbReference>